<proteinExistence type="predicted"/>
<dbReference type="Pfam" id="PF18557">
    <property type="entry name" value="NepR"/>
    <property type="match status" value="1"/>
</dbReference>
<keyword evidence="4" id="KW-1185">Reference proteome</keyword>
<accession>A0ABQ4S340</accession>
<dbReference type="EMBL" id="BPQP01000071">
    <property type="protein sequence ID" value="GJD96868.1"/>
    <property type="molecule type" value="Genomic_DNA"/>
</dbReference>
<reference evidence="3" key="1">
    <citation type="journal article" date="2021" name="Front. Microbiol.">
        <title>Comprehensive Comparative Genomics and Phenotyping of Methylobacterium Species.</title>
        <authorList>
            <person name="Alessa O."/>
            <person name="Ogura Y."/>
            <person name="Fujitani Y."/>
            <person name="Takami H."/>
            <person name="Hayashi T."/>
            <person name="Sahin N."/>
            <person name="Tani A."/>
        </authorList>
    </citation>
    <scope>NUCLEOTIDE SEQUENCE</scope>
    <source>
        <strain evidence="3">DSM 19015</strain>
    </source>
</reference>
<dbReference type="RefSeq" id="WP_238245958.1">
    <property type="nucleotide sequence ID" value="NZ_BPQP01000071.1"/>
</dbReference>
<evidence type="ECO:0000313" key="4">
    <source>
        <dbReference type="Proteomes" id="UP001055125"/>
    </source>
</evidence>
<evidence type="ECO:0000259" key="2">
    <source>
        <dbReference type="Pfam" id="PF18557"/>
    </source>
</evidence>
<feature type="compositionally biased region" description="Polar residues" evidence="1">
    <location>
        <begin position="1"/>
        <end position="10"/>
    </location>
</feature>
<evidence type="ECO:0000313" key="3">
    <source>
        <dbReference type="EMBL" id="GJD96868.1"/>
    </source>
</evidence>
<dbReference type="Proteomes" id="UP001055125">
    <property type="component" value="Unassembled WGS sequence"/>
</dbReference>
<feature type="domain" description="Anti-sigma factor NepR" evidence="2">
    <location>
        <begin position="35"/>
        <end position="65"/>
    </location>
</feature>
<name>A0ABQ4S340_9HYPH</name>
<feature type="region of interest" description="Disordered" evidence="1">
    <location>
        <begin position="1"/>
        <end position="30"/>
    </location>
</feature>
<comment type="caution">
    <text evidence="3">The sequence shown here is derived from an EMBL/GenBank/DDBJ whole genome shotgun (WGS) entry which is preliminary data.</text>
</comment>
<protein>
    <recommendedName>
        <fullName evidence="2">Anti-sigma factor NepR domain-containing protein</fullName>
    </recommendedName>
</protein>
<evidence type="ECO:0000256" key="1">
    <source>
        <dbReference type="SAM" id="MobiDB-lite"/>
    </source>
</evidence>
<organism evidence="3 4">
    <name type="scientific">Methylobacterium iners</name>
    <dbReference type="NCBI Taxonomy" id="418707"/>
    <lineage>
        <taxon>Bacteria</taxon>
        <taxon>Pseudomonadati</taxon>
        <taxon>Pseudomonadota</taxon>
        <taxon>Alphaproteobacteria</taxon>
        <taxon>Hyphomicrobiales</taxon>
        <taxon>Methylobacteriaceae</taxon>
        <taxon>Methylobacterium</taxon>
    </lineage>
</organism>
<dbReference type="InterPro" id="IPR041649">
    <property type="entry name" value="NepR"/>
</dbReference>
<gene>
    <name evidence="3" type="ORF">OCOJLMKI_4095</name>
</gene>
<sequence>MTCDFQTASSEVPPAQEPPATAVAKPSAPLTAETRARLGRNLRLLYAPVLEQPLPERFSRLLDTLAGTGEGESGR</sequence>
<reference evidence="3" key="2">
    <citation type="submission" date="2021-08" db="EMBL/GenBank/DDBJ databases">
        <authorList>
            <person name="Tani A."/>
            <person name="Ola A."/>
            <person name="Ogura Y."/>
            <person name="Katsura K."/>
            <person name="Hayashi T."/>
        </authorList>
    </citation>
    <scope>NUCLEOTIDE SEQUENCE</scope>
    <source>
        <strain evidence="3">DSM 19015</strain>
    </source>
</reference>